<keyword evidence="6" id="KW-1185">Reference proteome</keyword>
<evidence type="ECO:0000313" key="5">
    <source>
        <dbReference type="EMBL" id="KAF9450835.1"/>
    </source>
</evidence>
<name>A0A9P6C6G5_9AGAR</name>
<comment type="catalytic activity">
    <reaction evidence="4">
        <text>melleolide F + FADH2 + chloride + O2 = 6'-chloromelleolide F + FAD + 2 H2O + H(+)</text>
        <dbReference type="Rhea" id="RHEA:67160"/>
        <dbReference type="ChEBI" id="CHEBI:15377"/>
        <dbReference type="ChEBI" id="CHEBI:15378"/>
        <dbReference type="ChEBI" id="CHEBI:15379"/>
        <dbReference type="ChEBI" id="CHEBI:17996"/>
        <dbReference type="ChEBI" id="CHEBI:57692"/>
        <dbReference type="ChEBI" id="CHEBI:58307"/>
        <dbReference type="ChEBI" id="CHEBI:167712"/>
        <dbReference type="ChEBI" id="CHEBI:167713"/>
    </reaction>
    <physiologicalReaction direction="left-to-right" evidence="4">
        <dbReference type="Rhea" id="RHEA:67161"/>
    </physiologicalReaction>
</comment>
<dbReference type="InterPro" id="IPR006905">
    <property type="entry name" value="Flavin_halogenase"/>
</dbReference>
<dbReference type="AlphaFoldDB" id="A0A9P6C6G5"/>
<organism evidence="5 6">
    <name type="scientific">Macrolepiota fuliginosa MF-IS2</name>
    <dbReference type="NCBI Taxonomy" id="1400762"/>
    <lineage>
        <taxon>Eukaryota</taxon>
        <taxon>Fungi</taxon>
        <taxon>Dikarya</taxon>
        <taxon>Basidiomycota</taxon>
        <taxon>Agaricomycotina</taxon>
        <taxon>Agaricomycetes</taxon>
        <taxon>Agaricomycetidae</taxon>
        <taxon>Agaricales</taxon>
        <taxon>Agaricineae</taxon>
        <taxon>Agaricaceae</taxon>
        <taxon>Macrolepiota</taxon>
    </lineage>
</organism>
<comment type="similarity">
    <text evidence="1">Belongs to the flavin-dependent halogenase family.</text>
</comment>
<dbReference type="InterPro" id="IPR050816">
    <property type="entry name" value="Flavin-dep_Halogenase_NPB"/>
</dbReference>
<dbReference type="GO" id="GO:0140907">
    <property type="term" value="F:flavin-dependent halogenase activity"/>
    <property type="evidence" value="ECO:0007669"/>
    <property type="project" value="UniProtKB-ARBA"/>
</dbReference>
<dbReference type="Pfam" id="PF04820">
    <property type="entry name" value="Trp_halogenase"/>
    <property type="match status" value="2"/>
</dbReference>
<dbReference type="PANTHER" id="PTHR43747">
    <property type="entry name" value="FAD-BINDING PROTEIN"/>
    <property type="match status" value="1"/>
</dbReference>
<reference evidence="5" key="1">
    <citation type="submission" date="2020-11" db="EMBL/GenBank/DDBJ databases">
        <authorList>
            <consortium name="DOE Joint Genome Institute"/>
            <person name="Ahrendt S."/>
            <person name="Riley R."/>
            <person name="Andreopoulos W."/>
            <person name="Labutti K."/>
            <person name="Pangilinan J."/>
            <person name="Ruiz-Duenas F.J."/>
            <person name="Barrasa J.M."/>
            <person name="Sanchez-Garcia M."/>
            <person name="Camarero S."/>
            <person name="Miyauchi S."/>
            <person name="Serrano A."/>
            <person name="Linde D."/>
            <person name="Babiker R."/>
            <person name="Drula E."/>
            <person name="Ayuso-Fernandez I."/>
            <person name="Pacheco R."/>
            <person name="Padilla G."/>
            <person name="Ferreira P."/>
            <person name="Barriuso J."/>
            <person name="Kellner H."/>
            <person name="Castanera R."/>
            <person name="Alfaro M."/>
            <person name="Ramirez L."/>
            <person name="Pisabarro A.G."/>
            <person name="Kuo A."/>
            <person name="Tritt A."/>
            <person name="Lipzen A."/>
            <person name="He G."/>
            <person name="Yan M."/>
            <person name="Ng V."/>
            <person name="Cullen D."/>
            <person name="Martin F."/>
            <person name="Rosso M.-N."/>
            <person name="Henrissat B."/>
            <person name="Hibbett D."/>
            <person name="Martinez A.T."/>
            <person name="Grigoriev I.V."/>
        </authorList>
    </citation>
    <scope>NUCLEOTIDE SEQUENCE</scope>
    <source>
        <strain evidence="5">MF-IS2</strain>
    </source>
</reference>
<evidence type="ECO:0000256" key="2">
    <source>
        <dbReference type="ARBA" id="ARBA00023002"/>
    </source>
</evidence>
<evidence type="ECO:0000256" key="3">
    <source>
        <dbReference type="ARBA" id="ARBA00023033"/>
    </source>
</evidence>
<dbReference type="PANTHER" id="PTHR43747:SF5">
    <property type="entry name" value="FAD-BINDING DOMAIN-CONTAINING PROTEIN"/>
    <property type="match status" value="1"/>
</dbReference>
<dbReference type="PRINTS" id="PR00420">
    <property type="entry name" value="RNGMNOXGNASE"/>
</dbReference>
<sequence>MSSCTIPAKTQILIIGGGPSGSFAAASLAREGFDVTLLEADKFPRYHIGESLLPSLRAFLRFVGAEKKVEEYGFCVKPGAAIKFTQCKREGYTDFVESGPEFGSWNVVRAEFDDLLLRHASSCGAKVFENTKVLSIEFADTDSNQTRPIAATYKLDNRDAKGHVAFDYLIDASGRNGLMSTKYLKNRCMNENMKNIAIWGYWENCGRYKPGSERENAVWIEALTDGTGWVWFIPLAENLASVGLVMSHAKSITKRAALCQKSGNPDLSLEDFYLDQIKLAPGLVTDLIPNAKMVQKDDGPLVRQTSDYSYSANGYAGPGWRLAGDAACFVDPFFSSGVHLALTSGLSAAATIASSIRGTTSEEECAKWHDAKVSISYTRFMLVVLGAYKQMRAQEGDILSDISEDNFDRAFDIIRPVIQGTADVNGKVAEDQVKKTMDFVKNILAPTDPELEPTYFDGDESKIILPFQVEGHFEMRRIIDAVNAREPAHKIYDNQRDFGFEPINGYTIRLVRGELGMVKADKVIMTRI</sequence>
<evidence type="ECO:0000256" key="1">
    <source>
        <dbReference type="ARBA" id="ARBA00005706"/>
    </source>
</evidence>
<dbReference type="OrthoDB" id="3340390at2759"/>
<dbReference type="GO" id="GO:0044550">
    <property type="term" value="P:secondary metabolite biosynthetic process"/>
    <property type="evidence" value="ECO:0007669"/>
    <property type="project" value="UniProtKB-ARBA"/>
</dbReference>
<keyword evidence="2" id="KW-0560">Oxidoreductase</keyword>
<dbReference type="InterPro" id="IPR036188">
    <property type="entry name" value="FAD/NAD-bd_sf"/>
</dbReference>
<keyword evidence="3" id="KW-0503">Monooxygenase</keyword>
<dbReference type="SUPFAM" id="SSF51905">
    <property type="entry name" value="FAD/NAD(P)-binding domain"/>
    <property type="match status" value="1"/>
</dbReference>
<gene>
    <name evidence="5" type="ORF">P691DRAFT_773591</name>
</gene>
<dbReference type="Proteomes" id="UP000807342">
    <property type="component" value="Unassembled WGS sequence"/>
</dbReference>
<proteinExistence type="inferred from homology"/>
<protein>
    <submittedName>
        <fullName evidence="5">FAD/NAD(P)-binding domain-containing protein</fullName>
    </submittedName>
</protein>
<evidence type="ECO:0000256" key="4">
    <source>
        <dbReference type="ARBA" id="ARBA00049364"/>
    </source>
</evidence>
<evidence type="ECO:0000313" key="6">
    <source>
        <dbReference type="Proteomes" id="UP000807342"/>
    </source>
</evidence>
<comment type="caution">
    <text evidence="5">The sequence shown here is derived from an EMBL/GenBank/DDBJ whole genome shotgun (WGS) entry which is preliminary data.</text>
</comment>
<accession>A0A9P6C6G5</accession>
<dbReference type="EMBL" id="MU151096">
    <property type="protein sequence ID" value="KAF9450835.1"/>
    <property type="molecule type" value="Genomic_DNA"/>
</dbReference>
<dbReference type="Gene3D" id="3.50.50.60">
    <property type="entry name" value="FAD/NAD(P)-binding domain"/>
    <property type="match status" value="1"/>
</dbReference>
<dbReference type="GO" id="GO:0004497">
    <property type="term" value="F:monooxygenase activity"/>
    <property type="evidence" value="ECO:0007669"/>
    <property type="project" value="UniProtKB-KW"/>
</dbReference>